<dbReference type="InterPro" id="IPR001902">
    <property type="entry name" value="SLC26A/SulP_fam"/>
</dbReference>
<dbReference type="GO" id="GO:0055085">
    <property type="term" value="P:transmembrane transport"/>
    <property type="evidence" value="ECO:0007669"/>
    <property type="project" value="InterPro"/>
</dbReference>
<feature type="transmembrane region" description="Helical" evidence="5">
    <location>
        <begin position="87"/>
        <end position="107"/>
    </location>
</feature>
<dbReference type="CDD" id="cd07042">
    <property type="entry name" value="STAS_SulP_like_sulfate_transporter"/>
    <property type="match status" value="1"/>
</dbReference>
<evidence type="ECO:0000313" key="8">
    <source>
        <dbReference type="Proteomes" id="UP000824139"/>
    </source>
</evidence>
<sequence>MDIKLRLQSLSGDVFGGINSAIVALPQALAFGVATGFGAGAGIWGAIILCFIAGILGPKVPMISGPTGPMTIVIASVVAALSHDMQAVVTIMLLAALIQILFSLTSVSDIVKYVPYPVISGFMNGVGIIIILIQLNPLIGHATISNTFESIKTFAINLQNINMPAMWLGLLTLAIVFAIPKKFNKYIPSQILALIVCTIISVKMGLEIPRISEISVEFPKLTFPVHEFHKITTYLPYAATLAVVLSAESLLTGLVADSLTKTKSNAKRLLFSQGFGNAICSLTGSLCGTAATMRTVAALNTGATTKLAAVINPIILCILLFKFSWFVSEIPLAVLAGILIKIGYDIIDVKLLKVIKFAPKDDLYVLALVFLLTVFYNLIFAVGAGITLAALLYAKRVADKAHIVQKSVYDKDIMKLEKTLETDYKHKIRVVHISGQFFFGSATQMISKFEEVLGTKYLILNYESDDLLDISAIFALEDIIIRLKSQHIKILLVIKNEKVLNQLADHSIVEQIGEHRVFYDEMDAINHAKESLKKKARKKHKKEK</sequence>
<name>A0A9D1FWG3_9BACT</name>
<dbReference type="PANTHER" id="PTHR11814">
    <property type="entry name" value="SULFATE TRANSPORTER"/>
    <property type="match status" value="1"/>
</dbReference>
<reference evidence="7" key="2">
    <citation type="journal article" date="2021" name="PeerJ">
        <title>Extensive microbial diversity within the chicken gut microbiome revealed by metagenomics and culture.</title>
        <authorList>
            <person name="Gilroy R."/>
            <person name="Ravi A."/>
            <person name="Getino M."/>
            <person name="Pursley I."/>
            <person name="Horton D.L."/>
            <person name="Alikhan N.F."/>
            <person name="Baker D."/>
            <person name="Gharbi K."/>
            <person name="Hall N."/>
            <person name="Watson M."/>
            <person name="Adriaenssens E.M."/>
            <person name="Foster-Nyarko E."/>
            <person name="Jarju S."/>
            <person name="Secka A."/>
            <person name="Antonio M."/>
            <person name="Oren A."/>
            <person name="Chaudhuri R.R."/>
            <person name="La Ragione R."/>
            <person name="Hildebrand F."/>
            <person name="Pallen M.J."/>
        </authorList>
    </citation>
    <scope>NUCLEOTIDE SEQUENCE</scope>
    <source>
        <strain evidence="7">CHK152-2994</strain>
    </source>
</reference>
<evidence type="ECO:0000256" key="4">
    <source>
        <dbReference type="ARBA" id="ARBA00023136"/>
    </source>
</evidence>
<dbReference type="Pfam" id="PF00916">
    <property type="entry name" value="Sulfate_transp"/>
    <property type="match status" value="1"/>
</dbReference>
<dbReference type="Proteomes" id="UP000824139">
    <property type="component" value="Unassembled WGS sequence"/>
</dbReference>
<comment type="subcellular location">
    <subcellularLocation>
        <location evidence="1">Membrane</location>
        <topology evidence="1">Multi-pass membrane protein</topology>
    </subcellularLocation>
</comment>
<accession>A0A9D1FWG3</accession>
<dbReference type="Gene3D" id="3.30.750.24">
    <property type="entry name" value="STAS domain"/>
    <property type="match status" value="1"/>
</dbReference>
<dbReference type="AlphaFoldDB" id="A0A9D1FWG3"/>
<evidence type="ECO:0000259" key="6">
    <source>
        <dbReference type="PROSITE" id="PS50801"/>
    </source>
</evidence>
<keyword evidence="4 5" id="KW-0472">Membrane</keyword>
<feature type="transmembrane region" description="Helical" evidence="5">
    <location>
        <begin position="364"/>
        <end position="393"/>
    </location>
</feature>
<evidence type="ECO:0000256" key="1">
    <source>
        <dbReference type="ARBA" id="ARBA00004141"/>
    </source>
</evidence>
<dbReference type="EMBL" id="DVJO01000155">
    <property type="protein sequence ID" value="HIS83369.1"/>
    <property type="molecule type" value="Genomic_DNA"/>
</dbReference>
<evidence type="ECO:0000256" key="2">
    <source>
        <dbReference type="ARBA" id="ARBA00022692"/>
    </source>
</evidence>
<dbReference type="PROSITE" id="PS50801">
    <property type="entry name" value="STAS"/>
    <property type="match status" value="1"/>
</dbReference>
<gene>
    <name evidence="7" type="ORF">IAD41_07175</name>
</gene>
<dbReference type="GO" id="GO:0016020">
    <property type="term" value="C:membrane"/>
    <property type="evidence" value="ECO:0007669"/>
    <property type="project" value="UniProtKB-SubCell"/>
</dbReference>
<feature type="transmembrane region" description="Helical" evidence="5">
    <location>
        <begin position="191"/>
        <end position="211"/>
    </location>
</feature>
<evidence type="ECO:0000313" key="7">
    <source>
        <dbReference type="EMBL" id="HIS83369.1"/>
    </source>
</evidence>
<proteinExistence type="predicted"/>
<feature type="transmembrane region" description="Helical" evidence="5">
    <location>
        <begin position="231"/>
        <end position="256"/>
    </location>
</feature>
<keyword evidence="2 5" id="KW-0812">Transmembrane</keyword>
<dbReference type="InterPro" id="IPR036513">
    <property type="entry name" value="STAS_dom_sf"/>
</dbReference>
<feature type="domain" description="STAS" evidence="6">
    <location>
        <begin position="418"/>
        <end position="528"/>
    </location>
</feature>
<evidence type="ECO:0000256" key="3">
    <source>
        <dbReference type="ARBA" id="ARBA00022989"/>
    </source>
</evidence>
<feature type="transmembrane region" description="Helical" evidence="5">
    <location>
        <begin position="326"/>
        <end position="344"/>
    </location>
</feature>
<dbReference type="Pfam" id="PF01740">
    <property type="entry name" value="STAS"/>
    <property type="match status" value="1"/>
</dbReference>
<feature type="transmembrane region" description="Helical" evidence="5">
    <location>
        <begin position="63"/>
        <end position="81"/>
    </location>
</feature>
<comment type="caution">
    <text evidence="7">The sequence shown here is derived from an EMBL/GenBank/DDBJ whole genome shotgun (WGS) entry which is preliminary data.</text>
</comment>
<dbReference type="SUPFAM" id="SSF52091">
    <property type="entry name" value="SpoIIaa-like"/>
    <property type="match status" value="1"/>
</dbReference>
<feature type="transmembrane region" description="Helical" evidence="5">
    <location>
        <begin position="114"/>
        <end position="135"/>
    </location>
</feature>
<dbReference type="InterPro" id="IPR002645">
    <property type="entry name" value="STAS_dom"/>
</dbReference>
<reference evidence="7" key="1">
    <citation type="submission" date="2020-10" db="EMBL/GenBank/DDBJ databases">
        <authorList>
            <person name="Gilroy R."/>
        </authorList>
    </citation>
    <scope>NUCLEOTIDE SEQUENCE</scope>
    <source>
        <strain evidence="7">CHK152-2994</strain>
    </source>
</reference>
<dbReference type="InterPro" id="IPR011547">
    <property type="entry name" value="SLC26A/SulP_dom"/>
</dbReference>
<feature type="transmembrane region" description="Helical" evidence="5">
    <location>
        <begin position="268"/>
        <end position="291"/>
    </location>
</feature>
<protein>
    <submittedName>
        <fullName evidence="7">SulP family inorganic anion transporter</fullName>
    </submittedName>
</protein>
<feature type="transmembrane region" description="Helical" evidence="5">
    <location>
        <begin position="37"/>
        <end position="56"/>
    </location>
</feature>
<feature type="transmembrane region" description="Helical" evidence="5">
    <location>
        <begin position="303"/>
        <end position="321"/>
    </location>
</feature>
<evidence type="ECO:0000256" key="5">
    <source>
        <dbReference type="SAM" id="Phobius"/>
    </source>
</evidence>
<feature type="transmembrane region" description="Helical" evidence="5">
    <location>
        <begin position="161"/>
        <end position="179"/>
    </location>
</feature>
<keyword evidence="3 5" id="KW-1133">Transmembrane helix</keyword>
<organism evidence="7 8">
    <name type="scientific">Candidatus Scatenecus faecavium</name>
    <dbReference type="NCBI Taxonomy" id="2840915"/>
    <lineage>
        <taxon>Bacteria</taxon>
        <taxon>Candidatus Scatenecus</taxon>
    </lineage>
</organism>